<accession>A0A5B8VHM5</accession>
<reference evidence="1 2" key="1">
    <citation type="journal article" date="2017" name="Int. J. Syst. Evol. Microbiol.">
        <title>Arachidicoccus ginsenosidivorans sp. nov., with ginsenoside-converting activity isolated from ginseng cultivating soil.</title>
        <authorList>
            <person name="Siddiqi M.Z."/>
            <person name="Aslam Z."/>
            <person name="Im W.T."/>
        </authorList>
    </citation>
    <scope>NUCLEOTIDE SEQUENCE [LARGE SCALE GENOMIC DNA]</scope>
    <source>
        <strain evidence="1 2">Gsoil 809</strain>
    </source>
</reference>
<dbReference type="InterPro" id="IPR011990">
    <property type="entry name" value="TPR-like_helical_dom_sf"/>
</dbReference>
<dbReference type="AlphaFoldDB" id="A0A5B8VHM5"/>
<sequence>MKTIFKYISETIFIFLAAGLLLGSCTKNFDEINTNPDKSTSTSAAALATSMIASITSSDISGTKTFMQPFMMDKSILWTEQQEGSQYNKIGRTDFDRLEVLRNVPVMLDYAADLTDGTQPSYEALGHFIRAWEFFYTTMTVGDIPYSEAIKGESDGVIKPKYDSQKEVFAGILNELDSANMLFGKGANFEGDFIYDGDVSKWQKLTNSFELYVLIQLYKHTDDPDLKVKERFKTIATTRNLMSSINDNFAVTYQNAGGLCYPWSNTPVQVNSFVIYPVIGRNLIEPLKTTKDRRLFYFAEPAAAKIAGGLGADDYNAYVGVEASDPINQVKLAHDNDLFCDVNNRYVDLFNAEPVGLFNYWQLQFVLAEGAVRGWLPASDAETYFENGIRANMNFLKANTGDKYTHGMPITDEYITSFLPTVKLTGTTEQQIEQIITQEYIAGFMQDANNNGWFENRRTGYPVFKLNTATNQNQPNTGFPKRWLYPQNELDHNAENVAAAIQSQFGGNDNVNNLMWILK</sequence>
<dbReference type="Pfam" id="PF12771">
    <property type="entry name" value="SusD-like_2"/>
    <property type="match status" value="1"/>
</dbReference>
<dbReference type="KEGG" id="agi:FSB73_01065"/>
<protein>
    <submittedName>
        <fullName evidence="1">SusD/RagB family nutrient-binding outer membrane lipoprotein</fullName>
    </submittedName>
</protein>
<proteinExistence type="predicted"/>
<dbReference type="Gene3D" id="1.25.40.390">
    <property type="match status" value="1"/>
</dbReference>
<dbReference type="RefSeq" id="WP_146779768.1">
    <property type="nucleotide sequence ID" value="NZ_CP042434.1"/>
</dbReference>
<keyword evidence="2" id="KW-1185">Reference proteome</keyword>
<dbReference type="InterPro" id="IPR041662">
    <property type="entry name" value="SusD-like_2"/>
</dbReference>
<dbReference type="OrthoDB" id="9766256at2"/>
<evidence type="ECO:0000313" key="2">
    <source>
        <dbReference type="Proteomes" id="UP000321291"/>
    </source>
</evidence>
<name>A0A5B8VHM5_9BACT</name>
<dbReference type="SUPFAM" id="SSF48452">
    <property type="entry name" value="TPR-like"/>
    <property type="match status" value="1"/>
</dbReference>
<dbReference type="Proteomes" id="UP000321291">
    <property type="component" value="Chromosome"/>
</dbReference>
<organism evidence="1 2">
    <name type="scientific">Arachidicoccus ginsenosidivorans</name>
    <dbReference type="NCBI Taxonomy" id="496057"/>
    <lineage>
        <taxon>Bacteria</taxon>
        <taxon>Pseudomonadati</taxon>
        <taxon>Bacteroidota</taxon>
        <taxon>Chitinophagia</taxon>
        <taxon>Chitinophagales</taxon>
        <taxon>Chitinophagaceae</taxon>
        <taxon>Arachidicoccus</taxon>
    </lineage>
</organism>
<gene>
    <name evidence="1" type="ORF">FSB73_01065</name>
</gene>
<keyword evidence="1" id="KW-0449">Lipoprotein</keyword>
<dbReference type="PROSITE" id="PS51257">
    <property type="entry name" value="PROKAR_LIPOPROTEIN"/>
    <property type="match status" value="1"/>
</dbReference>
<dbReference type="EMBL" id="CP042434">
    <property type="protein sequence ID" value="QEC70505.1"/>
    <property type="molecule type" value="Genomic_DNA"/>
</dbReference>
<evidence type="ECO:0000313" key="1">
    <source>
        <dbReference type="EMBL" id="QEC70505.1"/>
    </source>
</evidence>